<accession>A0A2V1H0H4</accession>
<dbReference type="InterPro" id="IPR002711">
    <property type="entry name" value="HNH"/>
</dbReference>
<gene>
    <name evidence="2" type="ORF">DC094_11110</name>
</gene>
<dbReference type="GO" id="GO:0008270">
    <property type="term" value="F:zinc ion binding"/>
    <property type="evidence" value="ECO:0007669"/>
    <property type="project" value="InterPro"/>
</dbReference>
<dbReference type="EMBL" id="QDDL01000004">
    <property type="protein sequence ID" value="PVZ68799.1"/>
    <property type="molecule type" value="Genomic_DNA"/>
</dbReference>
<evidence type="ECO:0000313" key="2">
    <source>
        <dbReference type="EMBL" id="PVZ68799.1"/>
    </source>
</evidence>
<dbReference type="GO" id="GO:0003676">
    <property type="term" value="F:nucleic acid binding"/>
    <property type="evidence" value="ECO:0007669"/>
    <property type="project" value="InterPro"/>
</dbReference>
<reference evidence="2 3" key="1">
    <citation type="submission" date="2018-04" db="EMBL/GenBank/DDBJ databases">
        <title>Thalassorhabdus spongiae gen. nov., sp. nov., isolated from a marine sponge in South-West Iceland.</title>
        <authorList>
            <person name="Knobloch S."/>
            <person name="Daussin A."/>
            <person name="Johannsson R."/>
            <person name="Marteinsson V.T."/>
        </authorList>
    </citation>
    <scope>NUCLEOTIDE SEQUENCE [LARGE SCALE GENOMIC DNA]</scope>
    <source>
        <strain evidence="2 3">Hp12</strain>
    </source>
</reference>
<evidence type="ECO:0000313" key="3">
    <source>
        <dbReference type="Proteomes" id="UP000244906"/>
    </source>
</evidence>
<dbReference type="AlphaFoldDB" id="A0A2V1H0H4"/>
<dbReference type="Proteomes" id="UP000244906">
    <property type="component" value="Unassembled WGS sequence"/>
</dbReference>
<dbReference type="RefSeq" id="WP_116687184.1">
    <property type="nucleotide sequence ID" value="NZ_CAWNYD010000004.1"/>
</dbReference>
<proteinExistence type="predicted"/>
<evidence type="ECO:0000259" key="1">
    <source>
        <dbReference type="Pfam" id="PF01844"/>
    </source>
</evidence>
<dbReference type="Pfam" id="PF01844">
    <property type="entry name" value="HNH"/>
    <property type="match status" value="1"/>
</dbReference>
<feature type="domain" description="HNH" evidence="1">
    <location>
        <begin position="251"/>
        <end position="306"/>
    </location>
</feature>
<protein>
    <recommendedName>
        <fullName evidence="1">HNH domain-containing protein</fullName>
    </recommendedName>
</protein>
<name>A0A2V1H0H4_9GAMM</name>
<organism evidence="2 3">
    <name type="scientific">Pelagibaculum spongiae</name>
    <dbReference type="NCBI Taxonomy" id="2080658"/>
    <lineage>
        <taxon>Bacteria</taxon>
        <taxon>Pseudomonadati</taxon>
        <taxon>Pseudomonadota</taxon>
        <taxon>Gammaproteobacteria</taxon>
        <taxon>Oceanospirillales</taxon>
        <taxon>Pelagibaculum</taxon>
    </lineage>
</organism>
<comment type="caution">
    <text evidence="2">The sequence shown here is derived from an EMBL/GenBank/DDBJ whole genome shotgun (WGS) entry which is preliminary data.</text>
</comment>
<keyword evidence="3" id="KW-1185">Reference proteome</keyword>
<dbReference type="InterPro" id="IPR003615">
    <property type="entry name" value="HNH_nuc"/>
</dbReference>
<dbReference type="CDD" id="cd00085">
    <property type="entry name" value="HNHc"/>
    <property type="match status" value="1"/>
</dbReference>
<dbReference type="GO" id="GO:0004519">
    <property type="term" value="F:endonuclease activity"/>
    <property type="evidence" value="ECO:0007669"/>
    <property type="project" value="InterPro"/>
</dbReference>
<sequence length="322" mass="36882">MGFSEAYDSAHEEIANIERERFLEVFPVSRLEGLTLKEYIVGTGEDTFCNLIEAKTKTWGGIQGSTALKFGIYRQKKDQTLVFSKKFGETDKKAFKKIHSLLIDLIASGASLDFNSIDRNSLCQTVKAKILSLYFPEKYLAICSREHIELFSDALKIEYEYSLSRAQHLLHQKKAASNETNSWSNPKYMAYLYSEYMGREVFTKKARKCIDTLEADSESLLEGGIKTVQVNAYERNIKARRKCLEHHGFSCKVCSIDFEKIYGDLGKGFIHVHHLKEISSQKKEYKIDPVNDLVPVCPNCHSMLHRKTPSLTVNELKNWIKP</sequence>
<dbReference type="OrthoDB" id="9802640at2"/>